<dbReference type="SUPFAM" id="SSF82649">
    <property type="entry name" value="SufE/NifU"/>
    <property type="match status" value="1"/>
</dbReference>
<dbReference type="PANTHER" id="PTHR10093">
    <property type="entry name" value="IRON-SULFUR CLUSTER ASSEMBLY ENZYME NIFU HOMOLOG"/>
    <property type="match status" value="1"/>
</dbReference>
<gene>
    <name evidence="2" type="primary">iscU</name>
    <name evidence="2" type="ORF">HYD_7200</name>
</gene>
<protein>
    <submittedName>
        <fullName evidence="2">Iron-sulfur cluster assembly scaffold protein IscU</fullName>
    </submittedName>
</protein>
<accession>A0ABM7V9W3</accession>
<evidence type="ECO:0000313" key="2">
    <source>
        <dbReference type="EMBL" id="BDB96587.1"/>
    </source>
</evidence>
<keyword evidence="3" id="KW-1185">Reference proteome</keyword>
<feature type="domain" description="NIF system FeS cluster assembly NifU N-terminal" evidence="1">
    <location>
        <begin position="6"/>
        <end position="130"/>
    </location>
</feature>
<evidence type="ECO:0000313" key="3">
    <source>
        <dbReference type="Proteomes" id="UP001320209"/>
    </source>
</evidence>
<sequence length="136" mass="14800">MAVKMKYSEKIVEHCMNPRNVGEFDEDDVSVGTGIVGSPACGDVVKIQIKVDESGVIEDVRFKVFGCSSAIAAGSFAAEWLCKKTIDEALKIQNSEVARELELAPVKFHCSVLIEQAIREAVSNYFAKKSSVNEVA</sequence>
<name>A0ABM7V9W3_9PROT</name>
<reference evidence="2" key="1">
    <citation type="submission" date="2021-10" db="EMBL/GenBank/DDBJ databases">
        <title>Genome Sequence of The Candidatus Hydrogeosomobacter endosymbioticus, an Intracellular Bacterial Symbiont of the Anaerobic Ciliate GW7.</title>
        <authorList>
            <person name="Shiohama Y."/>
            <person name="Shinzato N."/>
        </authorList>
    </citation>
    <scope>NUCLEOTIDE SEQUENCE [LARGE SCALE GENOMIC DNA]</scope>
    <source>
        <strain evidence="2">200920</strain>
    </source>
</reference>
<dbReference type="EMBL" id="AP025225">
    <property type="protein sequence ID" value="BDB96587.1"/>
    <property type="molecule type" value="Genomic_DNA"/>
</dbReference>
<dbReference type="InterPro" id="IPR002871">
    <property type="entry name" value="NIF_FeS_clus_asmbl_NifU_N"/>
</dbReference>
<evidence type="ECO:0000259" key="1">
    <source>
        <dbReference type="Pfam" id="PF01592"/>
    </source>
</evidence>
<proteinExistence type="predicted"/>
<dbReference type="Gene3D" id="3.90.1010.10">
    <property type="match status" value="1"/>
</dbReference>
<dbReference type="Pfam" id="PF01592">
    <property type="entry name" value="NifU_N"/>
    <property type="match status" value="1"/>
</dbReference>
<dbReference type="CDD" id="cd06664">
    <property type="entry name" value="IscU_like"/>
    <property type="match status" value="1"/>
</dbReference>
<organism evidence="2 3">
    <name type="scientific">Candidatus Hydrogenosomobacter endosymbioticus</name>
    <dbReference type="NCBI Taxonomy" id="2558174"/>
    <lineage>
        <taxon>Bacteria</taxon>
        <taxon>Pseudomonadati</taxon>
        <taxon>Pseudomonadota</taxon>
        <taxon>Alphaproteobacteria</taxon>
        <taxon>Holosporales</taxon>
        <taxon>Holosporaceae</taxon>
        <taxon>Candidatus Hydrogenosomobacter</taxon>
    </lineage>
</organism>
<dbReference type="Proteomes" id="UP001320209">
    <property type="component" value="Chromosome"/>
</dbReference>